<proteinExistence type="predicted"/>
<comment type="caution">
    <text evidence="4">The sequence shown here is derived from an EMBL/GenBank/DDBJ whole genome shotgun (WGS) entry which is preliminary data.</text>
</comment>
<name>A0A317UU22_9EURO</name>
<dbReference type="STRING" id="1448321.A0A317UU22"/>
<dbReference type="EMBL" id="MSFL01000070">
    <property type="protein sequence ID" value="PWY64037.1"/>
    <property type="molecule type" value="Genomic_DNA"/>
</dbReference>
<feature type="domain" description="FAS1" evidence="3">
    <location>
        <begin position="113"/>
        <end position="319"/>
    </location>
</feature>
<evidence type="ECO:0000256" key="1">
    <source>
        <dbReference type="SAM" id="MobiDB-lite"/>
    </source>
</evidence>
<dbReference type="Proteomes" id="UP000247233">
    <property type="component" value="Unassembled WGS sequence"/>
</dbReference>
<keyword evidence="2" id="KW-0732">Signal</keyword>
<dbReference type="InterPro" id="IPR000782">
    <property type="entry name" value="FAS1_domain"/>
</dbReference>
<dbReference type="PANTHER" id="PTHR10900:SF77">
    <property type="entry name" value="FI19380P1"/>
    <property type="match status" value="1"/>
</dbReference>
<sequence length="333" mass="36873">MKLPLWPIAALPLSSALLPPHQEPLSADLISSSISNSNLDLDLDLDSLTTSLASALHHTNANANANAQPSPLNHIPDKDKTDHPAKPKLPNHLLPPPFRHPPPPPYHRHPPSNKTLYDLITSDPDTTILSQLIHTDTQLIDLLNATTTNLTFFAPTDHAFRSLLHGHASSSPEEEEQHQQHHHPKRRTGRGPRPGQHPQSSDLIRTVLKYHIVPAVYTPAEIFLARVLPTLASLTQSQSQSQSQTQTQTQDLNSKPNPLSPDPQSPKHAKSNHAIHDHQIQCITTHRTKHSLALNGDIPLLTPEKRSLNGLLYHIDRVLFPASRSEDYAYSIS</sequence>
<dbReference type="AlphaFoldDB" id="A0A317UU22"/>
<dbReference type="PANTHER" id="PTHR10900">
    <property type="entry name" value="PERIOSTIN-RELATED"/>
    <property type="match status" value="1"/>
</dbReference>
<dbReference type="PROSITE" id="PS50213">
    <property type="entry name" value="FAS1"/>
    <property type="match status" value="1"/>
</dbReference>
<evidence type="ECO:0000256" key="2">
    <source>
        <dbReference type="SAM" id="SignalP"/>
    </source>
</evidence>
<feature type="chain" id="PRO_5016353607" evidence="2">
    <location>
        <begin position="17"/>
        <end position="333"/>
    </location>
</feature>
<evidence type="ECO:0000313" key="5">
    <source>
        <dbReference type="Proteomes" id="UP000247233"/>
    </source>
</evidence>
<accession>A0A317UU22</accession>
<feature type="signal peptide" evidence="2">
    <location>
        <begin position="1"/>
        <end position="16"/>
    </location>
</feature>
<dbReference type="InterPro" id="IPR050904">
    <property type="entry name" value="Adhesion/Biosynth-related"/>
</dbReference>
<dbReference type="InterPro" id="IPR036378">
    <property type="entry name" value="FAS1_dom_sf"/>
</dbReference>
<dbReference type="Pfam" id="PF02469">
    <property type="entry name" value="Fasciclin"/>
    <property type="match status" value="1"/>
</dbReference>
<gene>
    <name evidence="4" type="ORF">BO70DRAFT_367091</name>
</gene>
<dbReference type="OrthoDB" id="7700931at2759"/>
<dbReference type="SUPFAM" id="SSF82153">
    <property type="entry name" value="FAS1 domain"/>
    <property type="match status" value="1"/>
</dbReference>
<keyword evidence="5" id="KW-1185">Reference proteome</keyword>
<dbReference type="VEuPathDB" id="FungiDB:BO70DRAFT_367091"/>
<feature type="region of interest" description="Disordered" evidence="1">
    <location>
        <begin position="61"/>
        <end position="114"/>
    </location>
</feature>
<feature type="compositionally biased region" description="Basic residues" evidence="1">
    <location>
        <begin position="180"/>
        <end position="190"/>
    </location>
</feature>
<dbReference type="SMART" id="SM00554">
    <property type="entry name" value="FAS1"/>
    <property type="match status" value="1"/>
</dbReference>
<feature type="compositionally biased region" description="Low complexity" evidence="1">
    <location>
        <begin position="238"/>
        <end position="250"/>
    </location>
</feature>
<dbReference type="RefSeq" id="XP_025394168.1">
    <property type="nucleotide sequence ID" value="XM_025544498.1"/>
</dbReference>
<feature type="region of interest" description="Disordered" evidence="1">
    <location>
        <begin position="238"/>
        <end position="274"/>
    </location>
</feature>
<feature type="compositionally biased region" description="Basic and acidic residues" evidence="1">
    <location>
        <begin position="75"/>
        <end position="85"/>
    </location>
</feature>
<reference evidence="4 5" key="1">
    <citation type="submission" date="2016-12" db="EMBL/GenBank/DDBJ databases">
        <title>The genomes of Aspergillus section Nigri reveals drivers in fungal speciation.</title>
        <authorList>
            <consortium name="DOE Joint Genome Institute"/>
            <person name="Vesth T.C."/>
            <person name="Nybo J."/>
            <person name="Theobald S."/>
            <person name="Brandl J."/>
            <person name="Frisvad J.C."/>
            <person name="Nielsen K.F."/>
            <person name="Lyhne E.K."/>
            <person name="Kogle M.E."/>
            <person name="Kuo A."/>
            <person name="Riley R."/>
            <person name="Clum A."/>
            <person name="Nolan M."/>
            <person name="Lipzen A."/>
            <person name="Salamov A."/>
            <person name="Henrissat B."/>
            <person name="Wiebenga A."/>
            <person name="De Vries R.P."/>
            <person name="Grigoriev I.V."/>
            <person name="Mortensen U.H."/>
            <person name="Andersen M.R."/>
            <person name="Baker S.E."/>
        </authorList>
    </citation>
    <scope>NUCLEOTIDE SEQUENCE [LARGE SCALE GENOMIC DNA]</scope>
    <source>
        <strain evidence="4 5">CBS 117.55</strain>
    </source>
</reference>
<feature type="region of interest" description="Disordered" evidence="1">
    <location>
        <begin position="167"/>
        <end position="200"/>
    </location>
</feature>
<dbReference type="GeneID" id="37066735"/>
<protein>
    <submittedName>
        <fullName evidence="4">FAS1 domain-containing protein</fullName>
    </submittedName>
</protein>
<dbReference type="Gene3D" id="2.30.180.10">
    <property type="entry name" value="FAS1 domain"/>
    <property type="match status" value="1"/>
</dbReference>
<evidence type="ECO:0000313" key="4">
    <source>
        <dbReference type="EMBL" id="PWY64037.1"/>
    </source>
</evidence>
<organism evidence="4 5">
    <name type="scientific">Aspergillus heteromorphus CBS 117.55</name>
    <dbReference type="NCBI Taxonomy" id="1448321"/>
    <lineage>
        <taxon>Eukaryota</taxon>
        <taxon>Fungi</taxon>
        <taxon>Dikarya</taxon>
        <taxon>Ascomycota</taxon>
        <taxon>Pezizomycotina</taxon>
        <taxon>Eurotiomycetes</taxon>
        <taxon>Eurotiomycetidae</taxon>
        <taxon>Eurotiales</taxon>
        <taxon>Aspergillaceae</taxon>
        <taxon>Aspergillus</taxon>
        <taxon>Aspergillus subgen. Circumdati</taxon>
    </lineage>
</organism>
<evidence type="ECO:0000259" key="3">
    <source>
        <dbReference type="PROSITE" id="PS50213"/>
    </source>
</evidence>
<feature type="compositionally biased region" description="Pro residues" evidence="1">
    <location>
        <begin position="93"/>
        <end position="105"/>
    </location>
</feature>